<dbReference type="Gene3D" id="1.20.1070.10">
    <property type="entry name" value="Rhodopsin 7-helix transmembrane proteins"/>
    <property type="match status" value="1"/>
</dbReference>
<comment type="subcellular location">
    <subcellularLocation>
        <location evidence="1">Membrane</location>
    </subcellularLocation>
</comment>
<evidence type="ECO:0000313" key="8">
    <source>
        <dbReference type="WBParaSite" id="PDA_v2.g16047.t1"/>
    </source>
</evidence>
<dbReference type="Proteomes" id="UP000887578">
    <property type="component" value="Unplaced"/>
</dbReference>
<dbReference type="GO" id="GO:0016020">
    <property type="term" value="C:membrane"/>
    <property type="evidence" value="ECO:0007669"/>
    <property type="project" value="UniProtKB-SubCell"/>
</dbReference>
<proteinExistence type="predicted"/>
<dbReference type="WBParaSite" id="PDA_v2.g16047.t1">
    <property type="protein sequence ID" value="PDA_v2.g16047.t1"/>
    <property type="gene ID" value="PDA_v2.g16047"/>
</dbReference>
<dbReference type="PANTHER" id="PTHR46709:SF6">
    <property type="entry name" value="G-PROTEIN COUPLED RECEPTORS FAMILY 1 PROFILE DOMAIN-CONTAINING PROTEIN"/>
    <property type="match status" value="1"/>
</dbReference>
<dbReference type="PROSITE" id="PS50262">
    <property type="entry name" value="G_PROTEIN_RECEP_F1_2"/>
    <property type="match status" value="1"/>
</dbReference>
<evidence type="ECO:0000256" key="2">
    <source>
        <dbReference type="ARBA" id="ARBA00022692"/>
    </source>
</evidence>
<keyword evidence="4 5" id="KW-0472">Membrane</keyword>
<protein>
    <submittedName>
        <fullName evidence="8">G-protein coupled receptors family 1 profile domain-containing protein</fullName>
    </submittedName>
</protein>
<feature type="transmembrane region" description="Helical" evidence="5">
    <location>
        <begin position="74"/>
        <end position="93"/>
    </location>
</feature>
<feature type="transmembrane region" description="Helical" evidence="5">
    <location>
        <begin position="166"/>
        <end position="185"/>
    </location>
</feature>
<evidence type="ECO:0000313" key="7">
    <source>
        <dbReference type="Proteomes" id="UP000887578"/>
    </source>
</evidence>
<dbReference type="CDD" id="cd14978">
    <property type="entry name" value="7tmA_FMRFamide_R-like"/>
    <property type="match status" value="1"/>
</dbReference>
<feature type="transmembrane region" description="Helical" evidence="5">
    <location>
        <begin position="113"/>
        <end position="136"/>
    </location>
</feature>
<dbReference type="PANTHER" id="PTHR46709">
    <property type="entry name" value="PROTEIN CBG23488-RELATED"/>
    <property type="match status" value="1"/>
</dbReference>
<dbReference type="SUPFAM" id="SSF81321">
    <property type="entry name" value="Family A G protein-coupled receptor-like"/>
    <property type="match status" value="1"/>
</dbReference>
<organism evidence="7 8">
    <name type="scientific">Panagrolaimus davidi</name>
    <dbReference type="NCBI Taxonomy" id="227884"/>
    <lineage>
        <taxon>Eukaryota</taxon>
        <taxon>Metazoa</taxon>
        <taxon>Ecdysozoa</taxon>
        <taxon>Nematoda</taxon>
        <taxon>Chromadorea</taxon>
        <taxon>Rhabditida</taxon>
        <taxon>Tylenchina</taxon>
        <taxon>Panagrolaimomorpha</taxon>
        <taxon>Panagrolaimoidea</taxon>
        <taxon>Panagrolaimidae</taxon>
        <taxon>Panagrolaimus</taxon>
    </lineage>
</organism>
<keyword evidence="3 5" id="KW-1133">Transmembrane helix</keyword>
<feature type="transmembrane region" description="Helical" evidence="5">
    <location>
        <begin position="223"/>
        <end position="241"/>
    </location>
</feature>
<dbReference type="AlphaFoldDB" id="A0A914PMQ8"/>
<evidence type="ECO:0000256" key="3">
    <source>
        <dbReference type="ARBA" id="ARBA00022989"/>
    </source>
</evidence>
<dbReference type="InterPro" id="IPR017452">
    <property type="entry name" value="GPCR_Rhodpsn_7TM"/>
</dbReference>
<evidence type="ECO:0000256" key="5">
    <source>
        <dbReference type="SAM" id="Phobius"/>
    </source>
</evidence>
<feature type="transmembrane region" description="Helical" evidence="5">
    <location>
        <begin position="276"/>
        <end position="297"/>
    </location>
</feature>
<evidence type="ECO:0000256" key="1">
    <source>
        <dbReference type="ARBA" id="ARBA00004370"/>
    </source>
</evidence>
<keyword evidence="2 5" id="KW-0812">Transmembrane</keyword>
<evidence type="ECO:0000256" key="4">
    <source>
        <dbReference type="ARBA" id="ARBA00023136"/>
    </source>
</evidence>
<accession>A0A914PMQ8</accession>
<feature type="transmembrane region" description="Helical" evidence="5">
    <location>
        <begin position="38"/>
        <end position="62"/>
    </location>
</feature>
<sequence>MSALGLSEGSEIAMEQAADEYWTEECQYIGTDYLHIKIYLIGVFGTGIALLNILFNSFFTLVFVKNKQLRLSPLYYFGILAILDILLAVNYILLMSVPVYMDQFEQLWLYHIFLLYVVPMMTASNCAMFGSMLLIFMATLERLLRTFHSEKLAVLRKFLERCRPEVCFVCIGIAFVYKLCTYFELHYVENDNCTDWAQYEIKATALSMIPEYRFWWMFVARNLIDRIFPFFILVLINFLIIRTLKREHQRFSVNEHRLLSFSDVNNKKILRDATRALIALVSLYLMSQTLQVFTTFWEAFHRSSLEGDYSELYSYLNDVMSLMTLLSR</sequence>
<keyword evidence="7" id="KW-1185">Reference proteome</keyword>
<reference evidence="8" key="1">
    <citation type="submission" date="2022-11" db="UniProtKB">
        <authorList>
            <consortium name="WormBaseParasite"/>
        </authorList>
    </citation>
    <scope>IDENTIFICATION</scope>
</reference>
<feature type="domain" description="G-protein coupled receptors family 1 profile" evidence="6">
    <location>
        <begin position="55"/>
        <end position="328"/>
    </location>
</feature>
<evidence type="ECO:0000259" key="6">
    <source>
        <dbReference type="PROSITE" id="PS50262"/>
    </source>
</evidence>
<name>A0A914PMQ8_9BILA</name>